<dbReference type="EMBL" id="CM047738">
    <property type="protein sequence ID" value="KAJ0045493.1"/>
    <property type="molecule type" value="Genomic_DNA"/>
</dbReference>
<proteinExistence type="predicted"/>
<comment type="caution">
    <text evidence="1">The sequence shown here is derived from an EMBL/GenBank/DDBJ whole genome shotgun (WGS) entry which is preliminary data.</text>
</comment>
<evidence type="ECO:0000313" key="1">
    <source>
        <dbReference type="EMBL" id="KAJ0045493.1"/>
    </source>
</evidence>
<gene>
    <name evidence="1" type="ORF">Pint_03712</name>
</gene>
<dbReference type="Proteomes" id="UP001163603">
    <property type="component" value="Chromosome 3"/>
</dbReference>
<sequence length="55" mass="6734">MLIYRIVKKMLNWCTDILNMKVLLGYQFITYNVFCLMTMQCNDRALHRDKTRILF</sequence>
<keyword evidence="2" id="KW-1185">Reference proteome</keyword>
<accession>A0ACC0Z6G5</accession>
<name>A0ACC0Z6G5_9ROSI</name>
<protein>
    <submittedName>
        <fullName evidence="1">Uncharacterized protein</fullName>
    </submittedName>
</protein>
<evidence type="ECO:0000313" key="2">
    <source>
        <dbReference type="Proteomes" id="UP001163603"/>
    </source>
</evidence>
<organism evidence="1 2">
    <name type="scientific">Pistacia integerrima</name>
    <dbReference type="NCBI Taxonomy" id="434235"/>
    <lineage>
        <taxon>Eukaryota</taxon>
        <taxon>Viridiplantae</taxon>
        <taxon>Streptophyta</taxon>
        <taxon>Embryophyta</taxon>
        <taxon>Tracheophyta</taxon>
        <taxon>Spermatophyta</taxon>
        <taxon>Magnoliopsida</taxon>
        <taxon>eudicotyledons</taxon>
        <taxon>Gunneridae</taxon>
        <taxon>Pentapetalae</taxon>
        <taxon>rosids</taxon>
        <taxon>malvids</taxon>
        <taxon>Sapindales</taxon>
        <taxon>Anacardiaceae</taxon>
        <taxon>Pistacia</taxon>
    </lineage>
</organism>
<reference evidence="2" key="1">
    <citation type="journal article" date="2023" name="G3 (Bethesda)">
        <title>Genome assembly and association tests identify interacting loci associated with vigor, precocity, and sex in interspecific pistachio rootstocks.</title>
        <authorList>
            <person name="Palmer W."/>
            <person name="Jacygrad E."/>
            <person name="Sagayaradj S."/>
            <person name="Cavanaugh K."/>
            <person name="Han R."/>
            <person name="Bertier L."/>
            <person name="Beede B."/>
            <person name="Kafkas S."/>
            <person name="Golino D."/>
            <person name="Preece J."/>
            <person name="Michelmore R."/>
        </authorList>
    </citation>
    <scope>NUCLEOTIDE SEQUENCE [LARGE SCALE GENOMIC DNA]</scope>
</reference>